<dbReference type="Pfam" id="PF00067">
    <property type="entry name" value="p450"/>
    <property type="match status" value="1"/>
</dbReference>
<evidence type="ECO:0000256" key="10">
    <source>
        <dbReference type="RuleBase" id="RU000461"/>
    </source>
</evidence>
<keyword evidence="12" id="KW-1185">Reference proteome</keyword>
<evidence type="ECO:0000256" key="9">
    <source>
        <dbReference type="PIRSR" id="PIRSR602401-1"/>
    </source>
</evidence>
<dbReference type="PRINTS" id="PR00463">
    <property type="entry name" value="EP450I"/>
</dbReference>
<evidence type="ECO:0000313" key="11">
    <source>
        <dbReference type="EMBL" id="KAF5348321.1"/>
    </source>
</evidence>
<dbReference type="GO" id="GO:0004497">
    <property type="term" value="F:monooxygenase activity"/>
    <property type="evidence" value="ECO:0007669"/>
    <property type="project" value="UniProtKB-KW"/>
</dbReference>
<evidence type="ECO:0000256" key="3">
    <source>
        <dbReference type="ARBA" id="ARBA00010617"/>
    </source>
</evidence>
<comment type="similarity">
    <text evidence="3 10">Belongs to the cytochrome P450 family.</text>
</comment>
<protein>
    <recommendedName>
        <fullName evidence="13">Cytochrome P450</fullName>
    </recommendedName>
</protein>
<proteinExistence type="inferred from homology"/>
<dbReference type="GO" id="GO:0005506">
    <property type="term" value="F:iron ion binding"/>
    <property type="evidence" value="ECO:0007669"/>
    <property type="project" value="InterPro"/>
</dbReference>
<evidence type="ECO:0000256" key="5">
    <source>
        <dbReference type="ARBA" id="ARBA00022723"/>
    </source>
</evidence>
<feature type="binding site" description="axial binding residue" evidence="9">
    <location>
        <position position="449"/>
    </location>
    <ligand>
        <name>heme</name>
        <dbReference type="ChEBI" id="CHEBI:30413"/>
    </ligand>
    <ligandPart>
        <name>Fe</name>
        <dbReference type="ChEBI" id="CHEBI:18248"/>
    </ligandPart>
</feature>
<dbReference type="InterPro" id="IPR002401">
    <property type="entry name" value="Cyt_P450_E_grp-I"/>
</dbReference>
<evidence type="ECO:0000313" key="12">
    <source>
        <dbReference type="Proteomes" id="UP000559027"/>
    </source>
</evidence>
<keyword evidence="5 9" id="KW-0479">Metal-binding</keyword>
<evidence type="ECO:0008006" key="13">
    <source>
        <dbReference type="Google" id="ProtNLM"/>
    </source>
</evidence>
<dbReference type="InterPro" id="IPR050364">
    <property type="entry name" value="Cytochrome_P450_fung"/>
</dbReference>
<dbReference type="InterPro" id="IPR036396">
    <property type="entry name" value="Cyt_P450_sf"/>
</dbReference>
<dbReference type="Gene3D" id="1.10.630.10">
    <property type="entry name" value="Cytochrome P450"/>
    <property type="match status" value="1"/>
</dbReference>
<dbReference type="EMBL" id="JAACJO010000020">
    <property type="protein sequence ID" value="KAF5348321.1"/>
    <property type="molecule type" value="Genomic_DNA"/>
</dbReference>
<reference evidence="11 12" key="1">
    <citation type="journal article" date="2020" name="ISME J.">
        <title>Uncovering the hidden diversity of litter-decomposition mechanisms in mushroom-forming fungi.</title>
        <authorList>
            <person name="Floudas D."/>
            <person name="Bentzer J."/>
            <person name="Ahren D."/>
            <person name="Johansson T."/>
            <person name="Persson P."/>
            <person name="Tunlid A."/>
        </authorList>
    </citation>
    <scope>NUCLEOTIDE SEQUENCE [LARGE SCALE GENOMIC DNA]</scope>
    <source>
        <strain evidence="11 12">CBS 146.42</strain>
    </source>
</reference>
<keyword evidence="7 9" id="KW-0408">Iron</keyword>
<evidence type="ECO:0000256" key="6">
    <source>
        <dbReference type="ARBA" id="ARBA00023002"/>
    </source>
</evidence>
<evidence type="ECO:0000256" key="7">
    <source>
        <dbReference type="ARBA" id="ARBA00023004"/>
    </source>
</evidence>
<keyword evidence="4 9" id="KW-0349">Heme</keyword>
<comment type="caution">
    <text evidence="11">The sequence shown here is derived from an EMBL/GenBank/DDBJ whole genome shotgun (WGS) entry which is preliminary data.</text>
</comment>
<dbReference type="AlphaFoldDB" id="A0A8H5CUJ4"/>
<dbReference type="Proteomes" id="UP000559027">
    <property type="component" value="Unassembled WGS sequence"/>
</dbReference>
<evidence type="ECO:0000256" key="1">
    <source>
        <dbReference type="ARBA" id="ARBA00001971"/>
    </source>
</evidence>
<dbReference type="InterPro" id="IPR017972">
    <property type="entry name" value="Cyt_P450_CS"/>
</dbReference>
<dbReference type="InterPro" id="IPR001128">
    <property type="entry name" value="Cyt_P450"/>
</dbReference>
<dbReference type="SUPFAM" id="SSF48264">
    <property type="entry name" value="Cytochrome P450"/>
    <property type="match status" value="1"/>
</dbReference>
<dbReference type="PANTHER" id="PTHR46300:SF7">
    <property type="entry name" value="P450, PUTATIVE (EUROFUNG)-RELATED"/>
    <property type="match status" value="1"/>
</dbReference>
<evidence type="ECO:0000256" key="4">
    <source>
        <dbReference type="ARBA" id="ARBA00022617"/>
    </source>
</evidence>
<dbReference type="GO" id="GO:0020037">
    <property type="term" value="F:heme binding"/>
    <property type="evidence" value="ECO:0007669"/>
    <property type="project" value="InterPro"/>
</dbReference>
<dbReference type="PROSITE" id="PS00086">
    <property type="entry name" value="CYTOCHROME_P450"/>
    <property type="match status" value="1"/>
</dbReference>
<keyword evidence="8 10" id="KW-0503">Monooxygenase</keyword>
<sequence>MATSISTFSSSLTGMDKAVLALGSAWIVYLLSRTKGGTPLPPGPRPLPLVGNMFQIPQKDEWPIYEAWAKKYGPITYLTMLGTPMIVLNSLKVVRDLMDERSGIYSNRPLMAMKELCDLDWVLTYVSGEAHRIRRTVVQRYFSGPASVKHRYHQQQESRVLVANLLKRPDDLEDHIKQHTSSSILLGTYGYRVSGADDPIVHEMERSFKQAEQLNGPMAFLIEVGPNLKNWSTFLSLSGLDKSLYEIKKVFTACRVDPFIRTKQKIEDGTAVPCFVSTSLDDIVSEGSLSPDKVQQKEELIMDCASVMYGAATDSTSCTLRCFFALMSLHPHVMQRAQEDIDRVTEGERLPTFDDWERLPYINAIISEVMRYNTVTPLGLPHSVAKDDIYNGMLIPEGSMICANLWLIFRDPEIFSDPDTFKPERFLGDEGARCREVLNIAWGLGRRSCPGRQFAEAALFITISSVIACFNMTPKLTPTGEVPKLTFHDGFIRRPKTFPISITPRSNKWADLVDK</sequence>
<name>A0A8H5CUJ4_9AGAR</name>
<organism evidence="11 12">
    <name type="scientific">Leucocoprinus leucothites</name>
    <dbReference type="NCBI Taxonomy" id="201217"/>
    <lineage>
        <taxon>Eukaryota</taxon>
        <taxon>Fungi</taxon>
        <taxon>Dikarya</taxon>
        <taxon>Basidiomycota</taxon>
        <taxon>Agaricomycotina</taxon>
        <taxon>Agaricomycetes</taxon>
        <taxon>Agaricomycetidae</taxon>
        <taxon>Agaricales</taxon>
        <taxon>Agaricineae</taxon>
        <taxon>Agaricaceae</taxon>
        <taxon>Leucocoprinus</taxon>
    </lineage>
</organism>
<evidence type="ECO:0000256" key="2">
    <source>
        <dbReference type="ARBA" id="ARBA00005179"/>
    </source>
</evidence>
<dbReference type="CDD" id="cd11065">
    <property type="entry name" value="CYP64-like"/>
    <property type="match status" value="1"/>
</dbReference>
<dbReference type="PANTHER" id="PTHR46300">
    <property type="entry name" value="P450, PUTATIVE (EUROFUNG)-RELATED-RELATED"/>
    <property type="match status" value="1"/>
</dbReference>
<gene>
    <name evidence="11" type="ORF">D9756_010457</name>
</gene>
<keyword evidence="6 10" id="KW-0560">Oxidoreductase</keyword>
<comment type="pathway">
    <text evidence="2">Secondary metabolite biosynthesis.</text>
</comment>
<dbReference type="GO" id="GO:0016705">
    <property type="term" value="F:oxidoreductase activity, acting on paired donors, with incorporation or reduction of molecular oxygen"/>
    <property type="evidence" value="ECO:0007669"/>
    <property type="project" value="InterPro"/>
</dbReference>
<comment type="cofactor">
    <cofactor evidence="1 9">
        <name>heme</name>
        <dbReference type="ChEBI" id="CHEBI:30413"/>
    </cofactor>
</comment>
<evidence type="ECO:0000256" key="8">
    <source>
        <dbReference type="ARBA" id="ARBA00023033"/>
    </source>
</evidence>
<dbReference type="OrthoDB" id="1055148at2759"/>
<accession>A0A8H5CUJ4</accession>
<dbReference type="PRINTS" id="PR00385">
    <property type="entry name" value="P450"/>
</dbReference>